<keyword evidence="3" id="KW-1185">Reference proteome</keyword>
<gene>
    <name evidence="5" type="primary">LOC115463456</name>
    <name evidence="4" type="synonym">LOC115463454</name>
</gene>
<dbReference type="RefSeq" id="XP_030049825.1">
    <property type="nucleotide sequence ID" value="XM_030193965.1"/>
</dbReference>
<sequence length="209" mass="23157">MGALGAIPCIPPFSVQTRSQIIFYYSLTVEMFFIGIFARFCFRKVEPSPEAGHLERRVKQPKAHKSSQTNAAYLHSSGFSETDDLSLGANPGHLSDSEDSLCHIEHTPLDRFDFEMAQKMQMGIWDGRQFAPPADKDAKNVSRELQTTAGLKPNCFSPARKHSKIEQEDQTRNTSNTVNSAASHATSTVNGIQVHAQINYINTNEATVV</sequence>
<feature type="region of interest" description="Disordered" evidence="1">
    <location>
        <begin position="151"/>
        <end position="182"/>
    </location>
</feature>
<evidence type="ECO:0000256" key="2">
    <source>
        <dbReference type="SAM" id="Phobius"/>
    </source>
</evidence>
<evidence type="ECO:0000313" key="5">
    <source>
        <dbReference type="RefSeq" id="XP_030049825.1"/>
    </source>
</evidence>
<dbReference type="RefSeq" id="XP_030049821.1">
    <property type="nucleotide sequence ID" value="XM_030193961.1"/>
</dbReference>
<accession>A0A6P7XGN9</accession>
<organism evidence="3 5">
    <name type="scientific">Microcaecilia unicolor</name>
    <dbReference type="NCBI Taxonomy" id="1415580"/>
    <lineage>
        <taxon>Eukaryota</taxon>
        <taxon>Metazoa</taxon>
        <taxon>Chordata</taxon>
        <taxon>Craniata</taxon>
        <taxon>Vertebrata</taxon>
        <taxon>Euteleostomi</taxon>
        <taxon>Amphibia</taxon>
        <taxon>Gymnophiona</taxon>
        <taxon>Siphonopidae</taxon>
        <taxon>Microcaecilia</taxon>
    </lineage>
</organism>
<dbReference type="AlphaFoldDB" id="A0A6P7XGN9"/>
<reference evidence="4 5" key="1">
    <citation type="submission" date="2025-04" db="UniProtKB">
        <authorList>
            <consortium name="RefSeq"/>
        </authorList>
    </citation>
    <scope>IDENTIFICATION</scope>
</reference>
<keyword evidence="2" id="KW-0472">Membrane</keyword>
<feature type="region of interest" description="Disordered" evidence="1">
    <location>
        <begin position="51"/>
        <end position="70"/>
    </location>
</feature>
<proteinExistence type="predicted"/>
<dbReference type="KEGG" id="muo:115463456"/>
<dbReference type="KEGG" id="muo:115463454"/>
<name>A0A6P7XGN9_9AMPH</name>
<evidence type="ECO:0000256" key="1">
    <source>
        <dbReference type="SAM" id="MobiDB-lite"/>
    </source>
</evidence>
<feature type="compositionally biased region" description="Polar residues" evidence="1">
    <location>
        <begin position="172"/>
        <end position="182"/>
    </location>
</feature>
<feature type="transmembrane region" description="Helical" evidence="2">
    <location>
        <begin position="21"/>
        <end position="42"/>
    </location>
</feature>
<protein>
    <submittedName>
        <fullName evidence="4">Uncharacterized protein LOC115463454</fullName>
    </submittedName>
    <submittedName>
        <fullName evidence="5">Uncharacterized protein LOC115463456</fullName>
    </submittedName>
</protein>
<keyword evidence="2" id="KW-1133">Transmembrane helix</keyword>
<dbReference type="OrthoDB" id="5832279at2759"/>
<keyword evidence="2" id="KW-0812">Transmembrane</keyword>
<dbReference type="GeneID" id="115463456"/>
<dbReference type="Proteomes" id="UP000515156">
    <property type="component" value="Chromosome 2"/>
</dbReference>
<evidence type="ECO:0000313" key="4">
    <source>
        <dbReference type="RefSeq" id="XP_030049821.1"/>
    </source>
</evidence>
<evidence type="ECO:0000313" key="3">
    <source>
        <dbReference type="Proteomes" id="UP000515156"/>
    </source>
</evidence>